<dbReference type="OrthoDB" id="9807065at2"/>
<dbReference type="GO" id="GO:0005315">
    <property type="term" value="F:phosphate transmembrane transporter activity"/>
    <property type="evidence" value="ECO:0007669"/>
    <property type="project" value="InterPro"/>
</dbReference>
<dbReference type="NCBIfam" id="TIGR00974">
    <property type="entry name" value="3a0107s02c"/>
    <property type="match status" value="1"/>
</dbReference>
<feature type="transmembrane region" description="Helical" evidence="9">
    <location>
        <begin position="406"/>
        <end position="425"/>
    </location>
</feature>
<dbReference type="PANTHER" id="PTHR43470">
    <property type="entry name" value="PHOSPHATE TRANSPORT SYSTEM PERMEASE PROTEIN PSTA-RELATED"/>
    <property type="match status" value="1"/>
</dbReference>
<comment type="similarity">
    <text evidence="2 9">Belongs to the binding-protein-dependent transport system permease family. CysTW subfamily.</text>
</comment>
<feature type="transmembrane region" description="Helical" evidence="9">
    <location>
        <begin position="219"/>
        <end position="240"/>
    </location>
</feature>
<protein>
    <recommendedName>
        <fullName evidence="3 9">Phosphate transport system permease protein PstA</fullName>
    </recommendedName>
</protein>
<evidence type="ECO:0000256" key="1">
    <source>
        <dbReference type="ARBA" id="ARBA00004651"/>
    </source>
</evidence>
<keyword evidence="6 9" id="KW-0812">Transmembrane</keyword>
<evidence type="ECO:0000256" key="2">
    <source>
        <dbReference type="ARBA" id="ARBA00007069"/>
    </source>
</evidence>
<reference evidence="12" key="1">
    <citation type="submission" date="2016-02" db="EMBL/GenBank/DDBJ databases">
        <authorList>
            <person name="Rodrigo-Torres Lidia"/>
            <person name="Arahal R.David."/>
        </authorList>
    </citation>
    <scope>NUCLEOTIDE SEQUENCE [LARGE SCALE GENOMIC DNA]</scope>
    <source>
        <strain evidence="12">CECT 9029</strain>
    </source>
</reference>
<dbReference type="RefSeq" id="WP_062662513.1">
    <property type="nucleotide sequence ID" value="NZ_FIZX01000001.1"/>
</dbReference>
<dbReference type="InterPro" id="IPR000515">
    <property type="entry name" value="MetI-like"/>
</dbReference>
<gene>
    <name evidence="11" type="primary">pstA_2</name>
    <name evidence="11" type="ORF">GCE9029_01675</name>
</gene>
<evidence type="ECO:0000256" key="6">
    <source>
        <dbReference type="ARBA" id="ARBA00022692"/>
    </source>
</evidence>
<comment type="subcellular location">
    <subcellularLocation>
        <location evidence="9">Cell inner membrane</location>
        <topology evidence="9">Multi-pass membrane protein</topology>
    </subcellularLocation>
    <subcellularLocation>
        <location evidence="1">Cell membrane</location>
        <topology evidence="1">Multi-pass membrane protein</topology>
    </subcellularLocation>
</comment>
<dbReference type="InterPro" id="IPR024573">
    <property type="entry name" value="DUF3333"/>
</dbReference>
<evidence type="ECO:0000256" key="4">
    <source>
        <dbReference type="ARBA" id="ARBA00022448"/>
    </source>
</evidence>
<evidence type="ECO:0000256" key="7">
    <source>
        <dbReference type="ARBA" id="ARBA00022989"/>
    </source>
</evidence>
<feature type="transmembrane region" description="Helical" evidence="9">
    <location>
        <begin position="32"/>
        <end position="53"/>
    </location>
</feature>
<dbReference type="GO" id="GO:0035435">
    <property type="term" value="P:phosphate ion transmembrane transport"/>
    <property type="evidence" value="ECO:0007669"/>
    <property type="project" value="InterPro"/>
</dbReference>
<evidence type="ECO:0000256" key="8">
    <source>
        <dbReference type="ARBA" id="ARBA00023136"/>
    </source>
</evidence>
<evidence type="ECO:0000256" key="3">
    <source>
        <dbReference type="ARBA" id="ARBA00016864"/>
    </source>
</evidence>
<proteinExistence type="inferred from homology"/>
<keyword evidence="12" id="KW-1185">Reference proteome</keyword>
<dbReference type="SUPFAM" id="SSF161098">
    <property type="entry name" value="MetI-like"/>
    <property type="match status" value="1"/>
</dbReference>
<dbReference type="STRING" id="1796497.GCE9029_01675"/>
<evidence type="ECO:0000259" key="10">
    <source>
        <dbReference type="PROSITE" id="PS50928"/>
    </source>
</evidence>
<dbReference type="AlphaFoldDB" id="A0A128F0N5"/>
<dbReference type="PANTHER" id="PTHR43470:SF5">
    <property type="entry name" value="PHOSPHATE TRANSPORT SYSTEM PERMEASE PROTEIN PSTA"/>
    <property type="match status" value="1"/>
</dbReference>
<feature type="domain" description="ABC transmembrane type-1" evidence="10">
    <location>
        <begin position="215"/>
        <end position="421"/>
    </location>
</feature>
<dbReference type="InterPro" id="IPR035906">
    <property type="entry name" value="MetI-like_sf"/>
</dbReference>
<dbReference type="EMBL" id="FIZX01000001">
    <property type="protein sequence ID" value="CZF79831.1"/>
    <property type="molecule type" value="Genomic_DNA"/>
</dbReference>
<dbReference type="Gene3D" id="1.10.3720.10">
    <property type="entry name" value="MetI-like"/>
    <property type="match status" value="1"/>
</dbReference>
<evidence type="ECO:0000256" key="5">
    <source>
        <dbReference type="ARBA" id="ARBA00022475"/>
    </source>
</evidence>
<evidence type="ECO:0000313" key="11">
    <source>
        <dbReference type="EMBL" id="CZF79831.1"/>
    </source>
</evidence>
<feature type="transmembrane region" description="Helical" evidence="9">
    <location>
        <begin position="331"/>
        <end position="356"/>
    </location>
</feature>
<dbReference type="Pfam" id="PF00528">
    <property type="entry name" value="BPD_transp_1"/>
    <property type="match status" value="1"/>
</dbReference>
<keyword evidence="4" id="KW-0813">Transport</keyword>
<feature type="transmembrane region" description="Helical" evidence="9">
    <location>
        <begin position="260"/>
        <end position="280"/>
    </location>
</feature>
<sequence length="433" mass="47580">MTDKLLKMAETKRERVKAGVARRRAKEKRFRFYGIASISMAFAFLIVLMTTIFSEGYTAFFTTEIELQVDLSPEALGIDGDETDPKVLMGASFRKVLRQSLRDEISVDGRKQRRALYSFISNGAEYDLRDKVMADPSLIGQTITYWAQAGDNFNQYNKGNIKASTPEDGRQFKNLQIEWYDELKKEDRVRTVFNTKFFTNGDSRDPELAGIWGATVGSFYTLLVTLALSFPIGVAAAIYLEEFAPRNRATELIEININNLAAVPSIVFGLLGLAVFLNVADLPRSAPVVGGLVLTLMTLPTIIISSRAAIKAVPPSVRDAALGVGASKMQMVLHHVLPLAMPGMLTGTIIGMAQALGETAPLLMIGMVAFIVDVPSGPLDAATALPVQIYLWAENPEKGFVENTSGAIMVLLAFLALMNACAVIMRKRLERRW</sequence>
<dbReference type="CDD" id="cd06261">
    <property type="entry name" value="TM_PBP2"/>
    <property type="match status" value="1"/>
</dbReference>
<dbReference type="Pfam" id="PF11812">
    <property type="entry name" value="DUF3333"/>
    <property type="match status" value="1"/>
</dbReference>
<dbReference type="PROSITE" id="PS50928">
    <property type="entry name" value="ABC_TM1"/>
    <property type="match status" value="1"/>
</dbReference>
<feature type="transmembrane region" description="Helical" evidence="9">
    <location>
        <begin position="286"/>
        <end position="310"/>
    </location>
</feature>
<accession>A0A128F0N5</accession>
<keyword evidence="5 9" id="KW-1003">Cell membrane</keyword>
<keyword evidence="7 9" id="KW-1133">Transmembrane helix</keyword>
<name>A0A128F0N5_9GAMM</name>
<organism evidence="11 12">
    <name type="scientific">Grimontia celer</name>
    <dbReference type="NCBI Taxonomy" id="1796497"/>
    <lineage>
        <taxon>Bacteria</taxon>
        <taxon>Pseudomonadati</taxon>
        <taxon>Pseudomonadota</taxon>
        <taxon>Gammaproteobacteria</taxon>
        <taxon>Vibrionales</taxon>
        <taxon>Vibrionaceae</taxon>
        <taxon>Grimontia</taxon>
    </lineage>
</organism>
<dbReference type="GO" id="GO:0005886">
    <property type="term" value="C:plasma membrane"/>
    <property type="evidence" value="ECO:0007669"/>
    <property type="project" value="UniProtKB-SubCell"/>
</dbReference>
<evidence type="ECO:0000256" key="9">
    <source>
        <dbReference type="RuleBase" id="RU363043"/>
    </source>
</evidence>
<evidence type="ECO:0000313" key="12">
    <source>
        <dbReference type="Proteomes" id="UP000071641"/>
    </source>
</evidence>
<dbReference type="Proteomes" id="UP000071641">
    <property type="component" value="Unassembled WGS sequence"/>
</dbReference>
<keyword evidence="8 9" id="KW-0472">Membrane</keyword>
<dbReference type="InterPro" id="IPR005672">
    <property type="entry name" value="Phosphate_PstA"/>
</dbReference>